<feature type="compositionally biased region" description="Basic residues" evidence="2">
    <location>
        <begin position="624"/>
        <end position="636"/>
    </location>
</feature>
<dbReference type="OrthoDB" id="9901850at2759"/>
<feature type="compositionally biased region" description="Basic and acidic residues" evidence="2">
    <location>
        <begin position="239"/>
        <end position="251"/>
    </location>
</feature>
<gene>
    <name evidence="4" type="ORF">DSTB1V02_LOCUS10521</name>
</gene>
<dbReference type="InterPro" id="IPR031478">
    <property type="entry name" value="SPATA1_C"/>
</dbReference>
<evidence type="ECO:0000256" key="2">
    <source>
        <dbReference type="SAM" id="MobiDB-lite"/>
    </source>
</evidence>
<sequence length="636" mass="74606">MILQLVDVHVYVVPKEKWIRSRRLAANKVSMTSVSAGFVRVMPELSLFNLRPELATQLGYRDVPHRYVFLRSVGRHFTACGASIMSQGESPLFAPADVYPEEEFREILWNGLSEEYEIQGLILRRKRSRTRNPDVKLRQEHHVKVKNFLPPATTEPAVFVIEPPPDDYFESHPPHQLPLEYGTRLRGDDGSLRAELVNFEDSHGSREDTEDSGFAGNSSDLDDSPVSHPDIHQNSSLTRESREKIRDAEGHIKYRSKSMEQIRSDEFETKEIRFLDDDVLLDPRRRKDITDKATARHLFHIHRYRGPREKDFHSRIPVAVGRNPKISLALADPLQRGHLIHKHNCLNHDMPAPMTGEEYRNLRRGPTKGNLRNLFQRMRRHKHRQEDNEERSKADAETLTNNSILSATKFLQRNREQEELRRRRKFEMEQKAQRICTLKNELGSLRHETRERERVRARLVDEAHRLQETYNRRVADEHERWHKMYLLEKRRTKDLEAACTALRKDLEVLHKKLLTRLRSSSVPVGYGKEMPSKKLNHKIACMRYEHEILDLRKRVENVHIRVEAEDKLKNHAQEEIKNLRKDMGEKRKIALELRRQNELGGHLVHSQMTTNLVRSQTTANLARPHSKAPHHRSTDF</sequence>
<protein>
    <recommendedName>
        <fullName evidence="3">Spermatogenesis-associated protein 1 C-terminal domain-containing protein</fullName>
    </recommendedName>
</protein>
<dbReference type="EMBL" id="LR902573">
    <property type="protein sequence ID" value="CAD7250752.1"/>
    <property type="molecule type" value="Genomic_DNA"/>
</dbReference>
<accession>A0A7R9FPZ1</accession>
<feature type="region of interest" description="Disordered" evidence="2">
    <location>
        <begin position="200"/>
        <end position="251"/>
    </location>
</feature>
<evidence type="ECO:0000313" key="5">
    <source>
        <dbReference type="Proteomes" id="UP000677054"/>
    </source>
</evidence>
<evidence type="ECO:0000313" key="4">
    <source>
        <dbReference type="EMBL" id="CAD7250752.1"/>
    </source>
</evidence>
<dbReference type="EMBL" id="CAJPEV010003056">
    <property type="protein sequence ID" value="CAG0898780.1"/>
    <property type="molecule type" value="Genomic_DNA"/>
</dbReference>
<keyword evidence="1" id="KW-0175">Coiled coil</keyword>
<feature type="domain" description="Spermatogenesis-associated protein 1 C-terminal" evidence="3">
    <location>
        <begin position="441"/>
        <end position="587"/>
    </location>
</feature>
<dbReference type="Proteomes" id="UP000677054">
    <property type="component" value="Unassembled WGS sequence"/>
</dbReference>
<reference evidence="4" key="1">
    <citation type="submission" date="2020-11" db="EMBL/GenBank/DDBJ databases">
        <authorList>
            <person name="Tran Van P."/>
        </authorList>
    </citation>
    <scope>NUCLEOTIDE SEQUENCE</scope>
</reference>
<dbReference type="InterPro" id="IPR039062">
    <property type="entry name" value="SPAT1"/>
</dbReference>
<dbReference type="AlphaFoldDB" id="A0A7R9FPZ1"/>
<dbReference type="PANTHER" id="PTHR14421:SF3">
    <property type="entry name" value="SPERMATOGENESIS-ASSOCIATED PROTEIN 1"/>
    <property type="match status" value="1"/>
</dbReference>
<proteinExistence type="predicted"/>
<feature type="coiled-coil region" evidence="1">
    <location>
        <begin position="562"/>
        <end position="596"/>
    </location>
</feature>
<dbReference type="Pfam" id="PF15743">
    <property type="entry name" value="SPATA1_C"/>
    <property type="match status" value="1"/>
</dbReference>
<feature type="region of interest" description="Disordered" evidence="2">
    <location>
        <begin position="617"/>
        <end position="636"/>
    </location>
</feature>
<organism evidence="4">
    <name type="scientific">Darwinula stevensoni</name>
    <dbReference type="NCBI Taxonomy" id="69355"/>
    <lineage>
        <taxon>Eukaryota</taxon>
        <taxon>Metazoa</taxon>
        <taxon>Ecdysozoa</taxon>
        <taxon>Arthropoda</taxon>
        <taxon>Crustacea</taxon>
        <taxon>Oligostraca</taxon>
        <taxon>Ostracoda</taxon>
        <taxon>Podocopa</taxon>
        <taxon>Podocopida</taxon>
        <taxon>Darwinulocopina</taxon>
        <taxon>Darwinuloidea</taxon>
        <taxon>Darwinulidae</taxon>
        <taxon>Darwinula</taxon>
    </lineage>
</organism>
<evidence type="ECO:0000256" key="1">
    <source>
        <dbReference type="SAM" id="Coils"/>
    </source>
</evidence>
<evidence type="ECO:0000259" key="3">
    <source>
        <dbReference type="Pfam" id="PF15743"/>
    </source>
</evidence>
<feature type="region of interest" description="Disordered" evidence="2">
    <location>
        <begin position="164"/>
        <end position="184"/>
    </location>
</feature>
<keyword evidence="5" id="KW-1185">Reference proteome</keyword>
<name>A0A7R9FPZ1_9CRUS</name>
<dbReference type="PANTHER" id="PTHR14421">
    <property type="entry name" value="SPERMATOGENESIS-ASSOCIATED PROTEIN 1"/>
    <property type="match status" value="1"/>
</dbReference>